<sequence length="650" mass="71867">MKTVNLVVSDAEDTARLKNVGSTPRPSFLRRRSLIKERDHKVKAWIFRRIHILTWIRTYSTKTAISDLIAGITLGLTMIPQAIAYAALANVPSQYGLYSAFAGSFLYVLFGSIPQVSIGPTNLMALLTLQFTMDKPVEFVFILTFLCGVIEFLMGVLKLEFLVEFISVPVTKAFTTATSLIIIASQLKGIFGISYSAKGFADYVIGFFERLPQVKLGDSLLGLFCIIFLICLRFLNSIPVSTNTKSGAFLKKFLWYVSISRNAITVLITSTIAYNWIAQADEVPFKLSGNVEPGIPTFQLPPFSIDYNNRTLNILEICSELGSGIVVIPLVAVLMNVAIAKSFTSGRIVDASQEMLTLGVVNIVGSCFKSMPACGAFTRSAVSHASGVQTPMAGLYTGIITVLALSLLTPYFAYIPKATLAAVLICAVIFMIDLKLVMRFWRENRRDFYAWCGCLIACLVLGVEIGLLVGVALTCFHLLSMWARPKTSVKVEELDGNQYIRITPNAGLYFPGVDYLRERTNRATAAAEFHIPVVIDCSKFTGLDFTSAKGLGNIAGDVNKHKQILILQNLEVSLQKYIDMKHDIIFCNKDSKLQEILTQEGIRNGTIPLMQHIRASIDLGYKVNPLIKVEEFQQVRRGSQVDDEVSDRNN</sequence>
<comment type="subcellular location">
    <subcellularLocation>
        <location evidence="1">Membrane</location>
        <topology evidence="1">Multi-pass membrane protein</topology>
    </subcellularLocation>
</comment>
<organism evidence="7">
    <name type="scientific">Lutzomyia longipalpis</name>
    <name type="common">Sand fly</name>
    <dbReference type="NCBI Taxonomy" id="7200"/>
    <lineage>
        <taxon>Eukaryota</taxon>
        <taxon>Metazoa</taxon>
        <taxon>Ecdysozoa</taxon>
        <taxon>Arthropoda</taxon>
        <taxon>Hexapoda</taxon>
        <taxon>Insecta</taxon>
        <taxon>Pterygota</taxon>
        <taxon>Neoptera</taxon>
        <taxon>Endopterygota</taxon>
        <taxon>Diptera</taxon>
        <taxon>Nematocera</taxon>
        <taxon>Psychodoidea</taxon>
        <taxon>Psychodidae</taxon>
        <taxon>Lutzomyia</taxon>
        <taxon>Lutzomyia</taxon>
    </lineage>
</organism>
<proteinExistence type="predicted"/>
<evidence type="ECO:0000256" key="3">
    <source>
        <dbReference type="ARBA" id="ARBA00022989"/>
    </source>
</evidence>
<evidence type="ECO:0000256" key="1">
    <source>
        <dbReference type="ARBA" id="ARBA00004141"/>
    </source>
</evidence>
<dbReference type="GO" id="GO:0055085">
    <property type="term" value="P:transmembrane transport"/>
    <property type="evidence" value="ECO:0007669"/>
    <property type="project" value="InterPro"/>
</dbReference>
<feature type="transmembrane region" description="Helical" evidence="5">
    <location>
        <begin position="173"/>
        <end position="196"/>
    </location>
</feature>
<feature type="transmembrane region" description="Helical" evidence="5">
    <location>
        <begin position="448"/>
        <end position="479"/>
    </location>
</feature>
<dbReference type="Pfam" id="PF00916">
    <property type="entry name" value="Sulfate_transp"/>
    <property type="match status" value="1"/>
</dbReference>
<feature type="transmembrane region" description="Helical" evidence="5">
    <location>
        <begin position="255"/>
        <end position="277"/>
    </location>
</feature>
<feature type="domain" description="SLC26A/SulP transporter" evidence="6">
    <location>
        <begin position="66"/>
        <end position="452"/>
    </location>
</feature>
<dbReference type="EMBL" id="GITU01008802">
    <property type="protein sequence ID" value="MBC1177505.1"/>
    <property type="molecule type" value="Transcribed_RNA"/>
</dbReference>
<dbReference type="AlphaFoldDB" id="A0A7G3AXS0"/>
<evidence type="ECO:0000259" key="6">
    <source>
        <dbReference type="Pfam" id="PF00916"/>
    </source>
</evidence>
<dbReference type="VEuPathDB" id="VectorBase:LLONM1_010986"/>
<keyword evidence="2 5" id="KW-0812">Transmembrane</keyword>
<keyword evidence="4 5" id="KW-0472">Membrane</keyword>
<dbReference type="GO" id="GO:0016020">
    <property type="term" value="C:membrane"/>
    <property type="evidence" value="ECO:0007669"/>
    <property type="project" value="UniProtKB-SubCell"/>
</dbReference>
<feature type="transmembrane region" description="Helical" evidence="5">
    <location>
        <begin position="95"/>
        <end position="119"/>
    </location>
</feature>
<feature type="transmembrane region" description="Helical" evidence="5">
    <location>
        <begin position="139"/>
        <end position="161"/>
    </location>
</feature>
<keyword evidence="3 5" id="KW-1133">Transmembrane helix</keyword>
<feature type="transmembrane region" description="Helical" evidence="5">
    <location>
        <begin position="68"/>
        <end position="88"/>
    </location>
</feature>
<protein>
    <submittedName>
        <fullName evidence="7">Putative sulfate/bicarbonate/oxalate exchanger sat-1</fullName>
    </submittedName>
</protein>
<dbReference type="PANTHER" id="PTHR11814">
    <property type="entry name" value="SULFATE TRANSPORTER"/>
    <property type="match status" value="1"/>
</dbReference>
<evidence type="ECO:0000256" key="2">
    <source>
        <dbReference type="ARBA" id="ARBA00022692"/>
    </source>
</evidence>
<feature type="transmembrane region" description="Helical" evidence="5">
    <location>
        <begin position="418"/>
        <end position="436"/>
    </location>
</feature>
<feature type="transmembrane region" description="Helical" evidence="5">
    <location>
        <begin position="216"/>
        <end position="235"/>
    </location>
</feature>
<name>A0A7G3AXS0_LUTLO</name>
<dbReference type="Gene3D" id="3.30.750.24">
    <property type="entry name" value="STAS domain"/>
    <property type="match status" value="1"/>
</dbReference>
<reference evidence="7" key="1">
    <citation type="journal article" date="2020" name="BMC">
        <title>Leishmania infection induces a limited differential gene expression in the sand fly midgut.</title>
        <authorList>
            <person name="Coutinho-Abreu I.V."/>
            <person name="Serafim T.D."/>
            <person name="Meneses C."/>
            <person name="Kamhawi S."/>
            <person name="Oliveira F."/>
            <person name="Valenzuela J.G."/>
        </authorList>
    </citation>
    <scope>NUCLEOTIDE SEQUENCE</scope>
    <source>
        <strain evidence="7">Jacobina</strain>
        <tissue evidence="7">Midgut</tissue>
    </source>
</reference>
<dbReference type="InterPro" id="IPR001902">
    <property type="entry name" value="SLC26A/SulP_fam"/>
</dbReference>
<feature type="transmembrane region" description="Helical" evidence="5">
    <location>
        <begin position="393"/>
        <end position="412"/>
    </location>
</feature>
<evidence type="ECO:0000313" key="7">
    <source>
        <dbReference type="EMBL" id="MBC1177505.1"/>
    </source>
</evidence>
<dbReference type="InterPro" id="IPR036513">
    <property type="entry name" value="STAS_dom_sf"/>
</dbReference>
<evidence type="ECO:0000256" key="5">
    <source>
        <dbReference type="SAM" id="Phobius"/>
    </source>
</evidence>
<evidence type="ECO:0000256" key="4">
    <source>
        <dbReference type="ARBA" id="ARBA00023136"/>
    </source>
</evidence>
<dbReference type="InterPro" id="IPR011547">
    <property type="entry name" value="SLC26A/SulP_dom"/>
</dbReference>
<accession>A0A7G3AXS0</accession>
<feature type="transmembrane region" description="Helical" evidence="5">
    <location>
        <begin position="321"/>
        <end position="339"/>
    </location>
</feature>
<dbReference type="CDD" id="cd07042">
    <property type="entry name" value="STAS_SulP_like_sulfate_transporter"/>
    <property type="match status" value="1"/>
</dbReference>